<accession>A0AC61MQ81</accession>
<dbReference type="EMBL" id="CP066744">
    <property type="protein sequence ID" value="QQK07749.1"/>
    <property type="molecule type" value="Genomic_DNA"/>
</dbReference>
<organism evidence="1 2">
    <name type="scientific">Miniphocaeibacter halophilus</name>
    <dbReference type="NCBI Taxonomy" id="2931922"/>
    <lineage>
        <taxon>Bacteria</taxon>
        <taxon>Bacillati</taxon>
        <taxon>Bacillota</taxon>
        <taxon>Tissierellia</taxon>
        <taxon>Tissierellales</taxon>
        <taxon>Peptoniphilaceae</taxon>
        <taxon>Miniphocaeibacter</taxon>
    </lineage>
</organism>
<evidence type="ECO:0000313" key="2">
    <source>
        <dbReference type="Proteomes" id="UP000595814"/>
    </source>
</evidence>
<reference evidence="1 2" key="1">
    <citation type="journal article" date="2022" name="Int. J. Syst. Evol. Microbiol.">
        <title>Miniphocaeibacter halophilus sp. nov., an ammonium-tolerant acetate-producing bacterium isolated from a biogas system.</title>
        <authorList>
            <person name="Schnurer A."/>
            <person name="Singh A."/>
            <person name="Bi S."/>
            <person name="Qiao W."/>
            <person name="Westerholm M."/>
        </authorList>
    </citation>
    <scope>NUCLEOTIDE SEQUENCE [LARGE SCALE GENOMIC DNA]</scope>
    <source>
        <strain evidence="1 2">AMB_01</strain>
    </source>
</reference>
<evidence type="ECO:0000313" key="1">
    <source>
        <dbReference type="EMBL" id="QQK07749.1"/>
    </source>
</evidence>
<name>A0AC61MQ81_9FIRM</name>
<protein>
    <submittedName>
        <fullName evidence="1">DAK2 domain-containing protein</fullName>
    </submittedName>
</protein>
<proteinExistence type="predicted"/>
<gene>
    <name evidence="1" type="ORF">JFY71_10760</name>
</gene>
<keyword evidence="2" id="KW-1185">Reference proteome</keyword>
<sequence length="545" mass="60227">MNITDGKLFTTMLRAAYLNLEKNKEEVNRLNVFPVPDGDTGTNMSLTLKSAIKNMESENNENISKIAKAFSTGSLMGARGNSGVITSQILRGFAQGIEDSEIIDVETLKNGLVQAYKVAYKAVMKPTEGTILTVIRGIGEFAEKNYKNYVDVKVFFDDLIKEGKKVLDSTPEMLPVLKQAGVVDAGGMGLIVILDGILNYENIDSSDSISVETVKVNSTSFPIAQDTGEDIKYGYCTEFMIETDYGDYLKFRNDISKFGDSILVVKGDGLIKTHIHTNNPGVVLEKALQLGQLKDVKIDNMRIQHNHIIAGEEADKYLDPAINPDKKTKYGFISVSSGDGFSKLFKELGVNEIISGGQTMNPSTETILEAIDKINSDNIFVFPNNGNIILAAEQAKSLSEKNIIVIKSKTIPQGITSLLSFDEELSPEENEKEMNEVLSTVKTAQLTFSIRDTEINGLKIKKDDIIGLEGGEILSTGKKLNKVTLDLLNKIIDEDSSLITVYYGEDTEDKYVNDLERKLTRIYQDLDIEFVNGGQPLYYYIISVE</sequence>
<dbReference type="Proteomes" id="UP000595814">
    <property type="component" value="Chromosome"/>
</dbReference>